<name>A0ABS4YKZ4_9MICO</name>
<organism evidence="1 2">
    <name type="scientific">Brachybacterium fresconis</name>
    <dbReference type="NCBI Taxonomy" id="173363"/>
    <lineage>
        <taxon>Bacteria</taxon>
        <taxon>Bacillati</taxon>
        <taxon>Actinomycetota</taxon>
        <taxon>Actinomycetes</taxon>
        <taxon>Micrococcales</taxon>
        <taxon>Dermabacteraceae</taxon>
        <taxon>Brachybacterium</taxon>
    </lineage>
</organism>
<dbReference type="SUPFAM" id="SSF52309">
    <property type="entry name" value="N-(deoxy)ribosyltransferase-like"/>
    <property type="match status" value="1"/>
</dbReference>
<reference evidence="1 2" key="1">
    <citation type="submission" date="2021-03" db="EMBL/GenBank/DDBJ databases">
        <title>Sequencing the genomes of 1000 actinobacteria strains.</title>
        <authorList>
            <person name="Klenk H.-P."/>
        </authorList>
    </citation>
    <scope>NUCLEOTIDE SEQUENCE [LARGE SCALE GENOMIC DNA]</scope>
    <source>
        <strain evidence="1 2">DSM 14564</strain>
    </source>
</reference>
<evidence type="ECO:0008006" key="3">
    <source>
        <dbReference type="Google" id="ProtNLM"/>
    </source>
</evidence>
<proteinExistence type="predicted"/>
<evidence type="ECO:0000313" key="1">
    <source>
        <dbReference type="EMBL" id="MBP2409471.1"/>
    </source>
</evidence>
<evidence type="ECO:0000313" key="2">
    <source>
        <dbReference type="Proteomes" id="UP000698222"/>
    </source>
</evidence>
<comment type="caution">
    <text evidence="1">The sequence shown here is derived from an EMBL/GenBank/DDBJ whole genome shotgun (WGS) entry which is preliminary data.</text>
</comment>
<dbReference type="Proteomes" id="UP000698222">
    <property type="component" value="Unassembled WGS sequence"/>
</dbReference>
<dbReference type="EMBL" id="JAGIOC010000001">
    <property type="protein sequence ID" value="MBP2409471.1"/>
    <property type="molecule type" value="Genomic_DNA"/>
</dbReference>
<gene>
    <name evidence="1" type="ORF">JOF44_002374</name>
</gene>
<accession>A0ABS4YKZ4</accession>
<sequence length="268" mass="29570">MRDEVFQWTLNTGMRRGVVALPWLYERNAVPLSGDRPQALINEQAVDDADVVVAFFNSRLGSDTGMDVSGTAEEIRHAQERGRPVHVYFSDEDRPRKLDLDQAAALEKFRAELQKTVLTGSYSSAVDIAHQVTRALELDVQNNEWATGIADSGVSGLHGSPGLKWRHVHETSVNGRGKTVTTRNELVVSNPSPVDAEGLTFQLSGAPLDSQGEPAMRFEGPDGPVTVHGESERSWRLIPLVSFEATVEAKWTQNGKPQQQTRTFRVGR</sequence>
<protein>
    <recommendedName>
        <fullName evidence="3">DUF4062 domain-containing protein</fullName>
    </recommendedName>
</protein>
<keyword evidence="2" id="KW-1185">Reference proteome</keyword>